<proteinExistence type="predicted"/>
<protein>
    <submittedName>
        <fullName evidence="1">Uncharacterized protein</fullName>
    </submittedName>
</protein>
<name>A0A0F9YJX2_9ZZZZ</name>
<comment type="caution">
    <text evidence="1">The sequence shown here is derived from an EMBL/GenBank/DDBJ whole genome shotgun (WGS) entry which is preliminary data.</text>
</comment>
<reference evidence="1" key="1">
    <citation type="journal article" date="2015" name="Nature">
        <title>Complex archaea that bridge the gap between prokaryotes and eukaryotes.</title>
        <authorList>
            <person name="Spang A."/>
            <person name="Saw J.H."/>
            <person name="Jorgensen S.L."/>
            <person name="Zaremba-Niedzwiedzka K."/>
            <person name="Martijn J."/>
            <person name="Lind A.E."/>
            <person name="van Eijk R."/>
            <person name="Schleper C."/>
            <person name="Guy L."/>
            <person name="Ettema T.J."/>
        </authorList>
    </citation>
    <scope>NUCLEOTIDE SEQUENCE</scope>
</reference>
<dbReference type="PROSITE" id="PS51257">
    <property type="entry name" value="PROKAR_LIPOPROTEIN"/>
    <property type="match status" value="1"/>
</dbReference>
<sequence>MESKNKLWLGLGVVCIAGVTMTSCGNEDASDMADMGHDAMTASEGGEGGEGASSADSVASDAVYLGQLAFIRGHLNVGVNLYREGDEEASATHMKHPESEIYAALQPALEARGAPGFADQLAALAVAVENGQPLAEVETAYEALLQGITAAEQAVPDQHARLLGNVIVDLLSTAAAEYDIAVGDDLALENAHEYQDALGFIRIAYDLLARVETMTDDASTVSAIREQLDLVRPAWTGLQPPQRLHTEPSVIYGAASRVELAVSRL</sequence>
<dbReference type="AlphaFoldDB" id="A0A0F9YJX2"/>
<dbReference type="EMBL" id="LAZR01000001">
    <property type="protein sequence ID" value="KKO12572.1"/>
    <property type="molecule type" value="Genomic_DNA"/>
</dbReference>
<gene>
    <name evidence="1" type="ORF">LCGC14_0005870</name>
</gene>
<organism evidence="1">
    <name type="scientific">marine sediment metagenome</name>
    <dbReference type="NCBI Taxonomy" id="412755"/>
    <lineage>
        <taxon>unclassified sequences</taxon>
        <taxon>metagenomes</taxon>
        <taxon>ecological metagenomes</taxon>
    </lineage>
</organism>
<evidence type="ECO:0000313" key="1">
    <source>
        <dbReference type="EMBL" id="KKO12572.1"/>
    </source>
</evidence>
<accession>A0A0F9YJX2</accession>